<name>A0ABR6VZ15_9BACT</name>
<evidence type="ECO:0000256" key="2">
    <source>
        <dbReference type="HAMAP-Rule" id="MF_00795"/>
    </source>
</evidence>
<evidence type="ECO:0000313" key="4">
    <source>
        <dbReference type="Proteomes" id="UP000659698"/>
    </source>
</evidence>
<sequence length="249" mass="27147">MKQIIMEVCVDSVESAITAQEAGARRVELCDNLVEGGTTPSAGMIQLCRKHLSIKLHVLIRPRRGDFRYSDLEFSVMQQDILLAKQLGADGVVLGVLQPDGTIDVARTRELIAAARPMSVTFHRAFDLTPDPYQALEDLLSLKVDRLLTSGQQDTASNGAALLSELRQRAGNRLVILPGGGINEHNLPALLEQSGAMEFHASAREFRESAMTFRREDVPMGGTPLATEYGHMAASRERIKTLLALAQGS</sequence>
<organism evidence="3 4">
    <name type="scientific">Rufibacter sediminis</name>
    <dbReference type="NCBI Taxonomy" id="2762756"/>
    <lineage>
        <taxon>Bacteria</taxon>
        <taxon>Pseudomonadati</taxon>
        <taxon>Bacteroidota</taxon>
        <taxon>Cytophagia</taxon>
        <taxon>Cytophagales</taxon>
        <taxon>Hymenobacteraceae</taxon>
        <taxon>Rufibacter</taxon>
    </lineage>
</organism>
<gene>
    <name evidence="2" type="primary">cutC</name>
    <name evidence="3" type="ORF">H7U12_21830</name>
</gene>
<evidence type="ECO:0000313" key="3">
    <source>
        <dbReference type="EMBL" id="MBC3542338.1"/>
    </source>
</evidence>
<dbReference type="PANTHER" id="PTHR12598">
    <property type="entry name" value="COPPER HOMEOSTASIS PROTEIN CUTC"/>
    <property type="match status" value="1"/>
</dbReference>
<dbReference type="Proteomes" id="UP000659698">
    <property type="component" value="Unassembled WGS sequence"/>
</dbReference>
<reference evidence="3 4" key="1">
    <citation type="journal article" date="2019" name="Int. J. Syst. Evol. Microbiol.">
        <title>Rufibacter sediminis sp. nov., isolated from freshwater lake sediment.</title>
        <authorList>
            <person name="Qu J.H."/>
            <person name="Zhang L.J."/>
            <person name="Fu Y.H."/>
            <person name="Li H.F."/>
        </authorList>
    </citation>
    <scope>NUCLEOTIDE SEQUENCE [LARGE SCALE GENOMIC DNA]</scope>
    <source>
        <strain evidence="3 4">H-1</strain>
    </source>
</reference>
<dbReference type="Gene3D" id="3.20.20.380">
    <property type="entry name" value="Copper homeostasis (CutC) domain"/>
    <property type="match status" value="1"/>
</dbReference>
<dbReference type="SUPFAM" id="SSF110395">
    <property type="entry name" value="CutC-like"/>
    <property type="match status" value="1"/>
</dbReference>
<dbReference type="HAMAP" id="MF_00795">
    <property type="entry name" value="CutC"/>
    <property type="match status" value="1"/>
</dbReference>
<dbReference type="PANTHER" id="PTHR12598:SF0">
    <property type="entry name" value="COPPER HOMEOSTASIS PROTEIN CUTC HOMOLOG"/>
    <property type="match status" value="1"/>
</dbReference>
<comment type="similarity">
    <text evidence="1 2">Belongs to the CutC family.</text>
</comment>
<dbReference type="Pfam" id="PF03932">
    <property type="entry name" value="CutC"/>
    <property type="match status" value="1"/>
</dbReference>
<protein>
    <recommendedName>
        <fullName evidence="2">PF03932 family protein CutC</fullName>
    </recommendedName>
</protein>
<keyword evidence="4" id="KW-1185">Reference proteome</keyword>
<comment type="subcellular location">
    <subcellularLocation>
        <location evidence="2">Cytoplasm</location>
    </subcellularLocation>
</comment>
<comment type="caution">
    <text evidence="2">Once thought to be involved in copper homeostasis, experiments in E.coli have shown this is not the case.</text>
</comment>
<dbReference type="InterPro" id="IPR036822">
    <property type="entry name" value="CutC-like_dom_sf"/>
</dbReference>
<evidence type="ECO:0000256" key="1">
    <source>
        <dbReference type="ARBA" id="ARBA00007768"/>
    </source>
</evidence>
<accession>A0ABR6VZ15</accession>
<comment type="caution">
    <text evidence="3">The sequence shown here is derived from an EMBL/GenBank/DDBJ whole genome shotgun (WGS) entry which is preliminary data.</text>
</comment>
<proteinExistence type="inferred from homology"/>
<keyword evidence="2" id="KW-0963">Cytoplasm</keyword>
<dbReference type="EMBL" id="JACOAF010000058">
    <property type="protein sequence ID" value="MBC3542338.1"/>
    <property type="molecule type" value="Genomic_DNA"/>
</dbReference>
<dbReference type="InterPro" id="IPR005627">
    <property type="entry name" value="CutC-like"/>
</dbReference>